<dbReference type="Pfam" id="PF13193">
    <property type="entry name" value="AMP-binding_C"/>
    <property type="match status" value="3"/>
</dbReference>
<evidence type="ECO:0000256" key="4">
    <source>
        <dbReference type="ARBA" id="ARBA00022737"/>
    </source>
</evidence>
<feature type="domain" description="Carrier" evidence="9">
    <location>
        <begin position="4944"/>
        <end position="5018"/>
    </location>
</feature>
<dbReference type="Gene3D" id="2.30.38.10">
    <property type="entry name" value="Luciferase, Domain 3"/>
    <property type="match status" value="4"/>
</dbReference>
<dbReference type="InterPro" id="IPR020806">
    <property type="entry name" value="PKS_PP-bd"/>
</dbReference>
<comment type="caution">
    <text evidence="11">The sequence shown here is derived from an EMBL/GenBank/DDBJ whole genome shotgun (WGS) entry which is preliminary data.</text>
</comment>
<dbReference type="InterPro" id="IPR042099">
    <property type="entry name" value="ANL_N_sf"/>
</dbReference>
<evidence type="ECO:0000256" key="7">
    <source>
        <dbReference type="SAM" id="MobiDB-lite"/>
    </source>
</evidence>
<gene>
    <name evidence="11" type="ORF">FNF27_04337</name>
</gene>
<dbReference type="InterPro" id="IPR010060">
    <property type="entry name" value="NRPS_synth"/>
</dbReference>
<name>A0A5A8E8N2_CAFRO</name>
<evidence type="ECO:0000256" key="6">
    <source>
        <dbReference type="PROSITE-ProRule" id="PRU00176"/>
    </source>
</evidence>
<dbReference type="Gene3D" id="3.40.50.980">
    <property type="match status" value="8"/>
</dbReference>
<dbReference type="GO" id="GO:0043041">
    <property type="term" value="P:amino acid activation for nonribosomal peptide biosynthetic process"/>
    <property type="evidence" value="ECO:0007669"/>
    <property type="project" value="TreeGrafter"/>
</dbReference>
<evidence type="ECO:0000259" key="10">
    <source>
        <dbReference type="PROSITE" id="PS50102"/>
    </source>
</evidence>
<accession>A0A5A8E8N2</accession>
<feature type="domain" description="Carrier" evidence="9">
    <location>
        <begin position="919"/>
        <end position="993"/>
    </location>
</feature>
<dbReference type="GO" id="GO:0003723">
    <property type="term" value="F:RNA binding"/>
    <property type="evidence" value="ECO:0007669"/>
    <property type="project" value="UniProtKB-UniRule"/>
</dbReference>
<dbReference type="NCBIfam" id="TIGR01720">
    <property type="entry name" value="NRPS-para261"/>
    <property type="match status" value="3"/>
</dbReference>
<dbReference type="Pfam" id="PF00160">
    <property type="entry name" value="Pro_isomerase"/>
    <property type="match status" value="1"/>
</dbReference>
<feature type="domain" description="RRM" evidence="10">
    <location>
        <begin position="263"/>
        <end position="341"/>
    </location>
</feature>
<dbReference type="GO" id="GO:0044550">
    <property type="term" value="P:secondary metabolite biosynthetic process"/>
    <property type="evidence" value="ECO:0007669"/>
    <property type="project" value="TreeGrafter"/>
</dbReference>
<dbReference type="Pfam" id="PF00550">
    <property type="entry name" value="PP-binding"/>
    <property type="match status" value="4"/>
</dbReference>
<dbReference type="SMART" id="SM01294">
    <property type="entry name" value="PKS_PP_betabranch"/>
    <property type="match status" value="3"/>
</dbReference>
<dbReference type="CDD" id="cd19543">
    <property type="entry name" value="DCL_NRPS"/>
    <property type="match status" value="2"/>
</dbReference>
<keyword evidence="4" id="KW-0677">Repeat</keyword>
<organism evidence="11 12">
    <name type="scientific">Cafeteria roenbergensis</name>
    <name type="common">Marine flagellate</name>
    <dbReference type="NCBI Taxonomy" id="33653"/>
    <lineage>
        <taxon>Eukaryota</taxon>
        <taxon>Sar</taxon>
        <taxon>Stramenopiles</taxon>
        <taxon>Bigyra</taxon>
        <taxon>Opalozoa</taxon>
        <taxon>Bicosoecida</taxon>
        <taxon>Cafeteriaceae</taxon>
        <taxon>Cafeteria</taxon>
    </lineage>
</organism>
<protein>
    <recommendedName>
        <fullName evidence="13">Peptidylprolyl isomerase</fullName>
    </recommendedName>
</protein>
<dbReference type="Gene3D" id="3.30.70.330">
    <property type="match status" value="1"/>
</dbReference>
<dbReference type="NCBIfam" id="TIGR01733">
    <property type="entry name" value="AA-adenyl-dom"/>
    <property type="match status" value="5"/>
</dbReference>
<evidence type="ECO:0008006" key="13">
    <source>
        <dbReference type="Google" id="ProtNLM"/>
    </source>
</evidence>
<dbReference type="InterPro" id="IPR012677">
    <property type="entry name" value="Nucleotide-bd_a/b_plait_sf"/>
</dbReference>
<dbReference type="Gene3D" id="2.40.100.10">
    <property type="entry name" value="Cyclophilin-like"/>
    <property type="match status" value="1"/>
</dbReference>
<evidence type="ECO:0000256" key="5">
    <source>
        <dbReference type="ARBA" id="ARBA00029454"/>
    </source>
</evidence>
<evidence type="ECO:0000313" key="11">
    <source>
        <dbReference type="EMBL" id="KAA0174116.1"/>
    </source>
</evidence>
<dbReference type="InterPro" id="IPR023213">
    <property type="entry name" value="CAT-like_dom_sf"/>
</dbReference>
<keyword evidence="6" id="KW-0694">RNA-binding</keyword>
<dbReference type="InterPro" id="IPR035979">
    <property type="entry name" value="RBD_domain_sf"/>
</dbReference>
<evidence type="ECO:0000259" key="9">
    <source>
        <dbReference type="PROSITE" id="PS50075"/>
    </source>
</evidence>
<feature type="region of interest" description="Disordered" evidence="7">
    <location>
        <begin position="84"/>
        <end position="105"/>
    </location>
</feature>
<dbReference type="Gene3D" id="1.10.1200.10">
    <property type="entry name" value="ACP-like"/>
    <property type="match status" value="4"/>
</dbReference>
<dbReference type="FunFam" id="3.40.50.12780:FF:000012">
    <property type="entry name" value="Non-ribosomal peptide synthetase"/>
    <property type="match status" value="4"/>
</dbReference>
<reference evidence="11 12" key="1">
    <citation type="submission" date="2019-07" db="EMBL/GenBank/DDBJ databases">
        <title>Genomes of Cafeteria roenbergensis.</title>
        <authorList>
            <person name="Fischer M.G."/>
            <person name="Hackl T."/>
            <person name="Roman M."/>
        </authorList>
    </citation>
    <scope>NUCLEOTIDE SEQUENCE [LARGE SCALE GENOMIC DNA]</scope>
    <source>
        <strain evidence="11 12">E4-10P</strain>
    </source>
</reference>
<dbReference type="Pfam" id="PF00668">
    <property type="entry name" value="Condensation"/>
    <property type="match status" value="6"/>
</dbReference>
<dbReference type="InterPro" id="IPR002130">
    <property type="entry name" value="Cyclophilin-type_PPIase_dom"/>
</dbReference>
<feature type="domain" description="PPIase cyclophilin-type" evidence="8">
    <location>
        <begin position="6"/>
        <end position="172"/>
    </location>
</feature>
<dbReference type="GO" id="GO:0016874">
    <property type="term" value="F:ligase activity"/>
    <property type="evidence" value="ECO:0007669"/>
    <property type="project" value="UniProtKB-KW"/>
</dbReference>
<dbReference type="GO" id="GO:0003755">
    <property type="term" value="F:peptidyl-prolyl cis-trans isomerase activity"/>
    <property type="evidence" value="ECO:0007669"/>
    <property type="project" value="InterPro"/>
</dbReference>
<dbReference type="PANTHER" id="PTHR45527:SF1">
    <property type="entry name" value="FATTY ACID SYNTHASE"/>
    <property type="match status" value="1"/>
</dbReference>
<dbReference type="InterPro" id="IPR000504">
    <property type="entry name" value="RRM_dom"/>
</dbReference>
<sequence>MSVLIQTTVGDVTVDLNVDDCPNACRNFLQLCKHKKYNNCLFFNVQPGFIAQTGDPTGTGHGGEACRWVGHAPVPGRAHKIAGDAPPGLDHTQRGTVSMAGPSAGSARFRGPEVGSQFFITLSDGPHASLDGLHTPIGQVVEGLETLDRLDEAFADAAGRPLVDIRIAHTVVLDDPLGSPVAAPPAPASPPPGRPVAESVPERLRATCGGPGETAAAGAAAADDQAAAVAQRERLADEETKSRAVVLEMVGDLPDADAAPPDNVLFVCKLNPVTKSADLEMIFSRFGRVQSCEILKDSESGESLCYAFVEFATKQACEEAFFKMNNVMIDNRRIKVDFSQSVARFASFGTSDTLHSLFEASCARSPTAEAVLEVDSGESVTFAELNGLADNVARWLLAREGGGGGTRGVVAIFAARSIQTLACILGILKAGFAYLPVDPGQPAERAQYLIEDSGAMTVLFALSLSAAAAAVKRECQRPETAWVAQDEACNSDARHHLSCAAAGSAAGSAAALGSASLATPSTQWAVGEGPDQKAGAATPSSLAYIIYTSGSTGKPKGVGVEHRSAVNYMRASATVYEPRSSDRWLQFASLSFDASVEEVFVPLCNGATVVLRSSEMTLSASDFMSACESRGVTVMSCATAFWHQLVDSVTRGETRVPGSVRLVVIGGEACNPSRLVAWERACPGVPVVNAYGPTEATVSTHLWRSDGSLSEGCASVPIGRGLPGVRSYVLDRERRTPVPVGVVGELYVGGLCLARGYLGRDDLTADRFVPDPFADDVSRSVDGRMYATGDLVRMGEDGTLTYVGRADDQVKIRGFRIELGEIEEVARRHDSVQDCVVRVVKVGGTQHLVGYVVWASESQSTASLASLREGMSRSLPSYMVPSALLELASIPTTALGKIDYRALPVPSEEDFVSSESYVAPSTEVEQALADVWSEVLQRDKVGVMDSFFELGGDSILSLQVVSLCGQRGLNVRPKLLFEHPTIRALAQQVDGCESLQRRTIVAGSGFAASCLRLSAMLGDVSETAQVLPVSSLQAAMLLAHASAWRIEGWLEWTMSQSEVAGKAAWERVSGGLLAEPFKLDIDRGDTLETMAGPRSKWVTVPGAGRIFSARHLAASRTSLSTFSFGAWLLALEAMTSSDSGVRRAVSGMTVAIRPSEVADCDRLLGLLINTVPVPFLWNDSESAGDALRRLQSVCLEVAEQGHWAWSKIRQWCSSPDAEAAAVELRNLFVFENYPSASEEAVQRKELVGVTDVPLTLTCIPGDDETRIQLAWQPALVSDADAHRLLRLVEANLVELRNAAVANALDSTALPAIPEHDLSIQADEFPSPAKESSSTLWSLVKAAVAANPDAIAVTDGSDSITYAELDRRSALLAAALQRRGAGAGGVVGVLLGRSVDAIVSLVSVLRCGAAYLPLDPGQPVSRLAYMVEDSGVGVVLVNGASSGRAAESLAAMEGEGAAARVRVLDVTALGGAVGEGASAGGASAAGGGAAVGEDAGAATPSSLAYIIYTSGSTGKPKGVGVEHRSAVNYMRASATVYEPRSSDRWLQFASLSFDASVEEVFVPLCNGATVVLRSSEMTLSASDFMSACESRGVTVMSCATAFWHQLVDSVTRGETRVPGSVRLVVIGGEACNPSRLVAWERACPGVPVVNAYGPTEATVSTHLWRSDGSLSEGCASVPIGRGLPGVRSYVLDRERRTPVPVGVVGELYVGGLCLARGYLGRDDLTADRFVPDPFADDVSRSVDGRMYATGDLVRMGEDGTLTYVGRADDQVKIRGFRIELGEIEEVARRHDSVQDCVVRVVKVGGTQHLVGYVVWASESQSTASLASLREGMSRSLPSYMVPSALLELASIPTTALGKIDYRALPVPSEEDFVSSESYVAPSTEVEQALADVWSEVLQRDKVGVMDSFFELGGDSILSLQVVSLCGQRGLNVRPKLLFEHPTIRALAQHVALASAGGASVVAAEQGTVSGEVPLTPIQRWFFSQPLVNRDHFNMSYSLWLDDCVTHDQLGRSLEALALFHDAMGLRFDASEEAASIRVVQRCVGAEQRPGSISLSVASVDGLGEDEAVAIDRIATSASASLDISRGPIASAVVVSGGASPASRAGRSRRVVLAVHHLVVDGVSWRVLLRDLDSLLQGLQRSGPTLPSATELAASLGRKSSSFREWSGRLRGHAEGSASLAGEAKFWSAQLAAPLPTVRCDSDGANTEASGSEVRLAFDEATTDALLKGCHAALGTRIEDLLLAALAASLGRVLSVSDTLVEMEAHGREDLFDDIDLSRTVGWFTASYPVRVHGGDGRDMVAVVKSAKQALRSVPNHGIGYGLLAGTGAVPSDEGIEVSFNYLGVFDSSSSATASGAGAAGAGRRPLVGMERANPGHVIDGRNERARLLEVNAEVVDGLLSVELGYSRFRHHPDTMKEVGRAFELSLRNYLGMCSSGAAIGRTPSDFPLCDVSQPELDGILARHDLARVEDMYALTPMQQGMLFHSAYAESPSEDVYFIQDWFRVSGCVDLGAFQAAWSHVVERHAILRTVFEWEGLAAPVQVVLKDAGLEWRESDLRGLGEAEQAAALRRASVEDRERGFDLRSRPPLRMHGFRVSDGEARVLLSVHHVLVDGWSNSIIAGEVHDVYAALVSGGSPPRRAPVRCPYSGYVQWLRGQSLSDAEDFWRGQLQGLESPTPLPFRSLSEGREGAAVPMGGYHTLEATVRIPGASDLRRSGLTLNTLVCSSWSLLLWQYTGEPDVLFGVTVAGRPASLKHVDEAVGLFINTVALRVPIPSMPPAVTSGSSTRGSGCGAWLAEVQSRLSSVREFEHTPLSRLQGWSDMGSEGSLFHTLVVFENYPAEDHPSTSFSIAYADSDEKERTNFPVVLTVVPHPSGDLLEMELGFYDGRVSAAQAGRLLDHLSGLIQGLAGAAPSSSRESLADVVVSASRGCAGGQSVHWAGAPSSRDSADETLWSLVKAAVAANPDAIAVTDGSDSITYAELDRRSALLAAALQRRGAGAGGVVGVLLGRSVDAIVSLVSVLRCGAAYLPLDPGQPVSRLAYMVEDSGVGVVLVNGASSGRAAESLAAMEGEGAAARVRVLDVTALGGAVGEGASAGGASAAGGGAAVGEDAGAATPSSLAYIIYTSGSTGKPKGVGVEHRSAVNYMRASATVYEPRSSDRWLQFASLSFDASVEEVFVPLCNGATVVLRSSEMTLSASDFMSACESRGVTVMSCATAFWHQLVDSVTRGETRVPGSVRLVVIGGEACNPSRLVAWERACPGVPVVNAYGPTEATVSTHLWRSDGSLSEGCASVPIGRGLPGVRSYVLDRERRTPVPVGVVGELYVGGLCLARGYLGRDDLTADRFVPDPFADDVSRSVDGRMYATGDLVRMGEDGTLTYVGRADDQVKIRGFRIELGEIEEVARRHDSVQDCVVRVVKVGGTQHLVGYVVWASESQSTASLASLREGMSRSLPSYMVPSALLELASIPTTALGKIDYRALPVPSEEDFVSSESYVAPSTEVEQALADVWSEVLQRDKVGVMDSFFELGGDSILSLQVVSLCGQRGLNVRPKLLFEHPTIRALAQHVALASAGGASVVAAEQGTVSGEVPLTPIQRWFFSQPLVNRDHFNMSYSLWLDDCVTHDQLGRSLEALALFHDAMGLRFDASEEAASIRVAGLVGLYWRSTTWWWMVCLGVYCCETWTRCFRACKDTLVEMEAHGREDLFDDIDLSRTVGWFTASYPVRVHGGDGRDMVAVVKSAKQALRSVPNHGIGYGLLAGTGAVPSDEGIEVSFNYLGVFDSSSSATASGAGAAGAGRRPLVGMERANPGHVIDGRNERARLLEVNAEVVDGLLSVELGYSRFRHHPDTMKEVGRAFELSLRNYLGMCSSGAAIGRTPSDFPLCDVSQPELDGILARHDLARVEDMYALTPMQQGMLFHSAYAESPSEDVYFIQDWFRVSGCVDLGAFQAAWSHVVERHAILRTVFEWEGLAAPVQVVLKDAGLEWRESDLRGLGEAEQAAALRRASVEDRERGFDLRSRPPLRMHGFRVSDGEARVLLSVHHVLVDGWSNSIIAGEVHDVYAALVSGGSPPRRAPVRCPYSGYVQWLRGQSLSDAEDFWRGQLQGLESPTPLPFRSLSEGREGAAVPMGGYHTLEATVRIPGASDLRRSGLTLNTLVCSSWSLLLWQYTGEPDVLFGVTVAGRPASLKHVDEAVGLFINTVALRVPIPSMPPAVTSGSSTRGSGCGAWLAEVQSRLSSVREFEHTPLSRLQGWSDMGSEGSLFHTLVVFENFPEAHDSSGDFCIDEIDSDEKERTNFPVVLTVVPHPSGDLLEMELGFYDGRVSAAQAGRLLDHLSGLIQGLAGAAPSSSRESLADVVVSASRGCAGGQSVHWAGAPSSRDSADETLWSLVKAAVAANPDAIAVTDGSDSITYAELDRRSALLAAALQRRGAGAGGVVGVLLGRSVDAIVSLVSVLRCGAAYLPLDPGQPVSRLAYMVEDSGVGVVLVNGASSGRAAESLAAMEGEGAAARVRVLDVTALGGAVGEGASAGGASAAGGGAAVGEDAGAATPSSLAYIIYTSGSTGKPKGVGVEHRSAVNYMRASATVYEPRSSDRWLQFASLSFDASVEEVFVPLCNGATVVLRSSEMTLSASDFMSACESRGVTVMSCATAFWHQLVDSVTRGETRVPGSVRLVVIGGEACNPSRLVAWERACPGVPVVNAYGPTEATVSTHLWRSDGSLSEGCASVPIGRGLPGVRSYVLDRERRTPVPVGVVGELYVGGLCLARGYLGRDDLTADRFVPDPFADDVSRSVDGRMYATGDLVRMGEDGTLTYVGRADDQVKIRGFRIELGEIEEVARRHDSVQDCVVRVVKVGGAQHLVGYVVLNSQAAAGGSRRTKATSLVFESVAMSEVRLSLKSALPSYMVPSALLELASIPTTALGKIDYRALPVPSEEDFVSSESYVAPSTEVEQALADVWSEVLQRDKVGVMDSFFELGGDSILSLQVVSLCGQRGLNVRPKLLFEHPTIRALAQHVALASAGGASVVAAEQGTVSGEVPLTPIQRWFFSQPLVNRDHFNMMYLLESKRHLSSAEVRAAAVALVDHHDALRHVFKTSPDSPFGLIQVAGTLDAPEALLFAEATVSVAPSAPVETVDAEFRRVCGPIQSSLSLEAGPLFATCLVHAGPVDMVLMVAHHLVVDEVSWRVLISDMETLLTTSATGRTARLPPKSTSFKAWSRKLADFSSSPEVLKQLPFWKQQCLPLPAPFPVDTPGGTNTDSSTFLHSVGLTEAETALLVTSSARAFGTRTEDLLLSALLLSLWRWADLSGVLVEMEAHGREDVLEGVDVSRTTGWFTAAYPIRLDMSSARIRGTDIAGVIKYVKESLRRVPQHGLGFGLLRYGPGTSDGDRAALSAEPSITFNFLGSYDSTFQDDGMFVERSLDCGDVIHQHNQRPRAVEVNAAISERQLTAEFAFSSTLHSEASAGSLCDHFRDALLAIVELCTSSETAIGRTPSDFPLCDVSQPELDGILARHDLARVEDMYALTPMQQGMLFHSAYAESPSEDVYFIQDWFRVSGCVDLGAFQAAWSHVVERHAILRTVFEWEGLAAPVQVVLKDAGLEWRESDLRGLGEAEQAAALRRASVEDRERGFDLRSRPPLRMHGFRVSDGEARVLLSVHHVLVDGWSNTAIHIEAEKLLNIYSAASRLTNSSVLTFPQGAVSAPPPPFAEFIRWLRSRNPSTSFKFWTEHLKMVPSQSSGLAFLGDATTGGRQSHWTPSVSRFSEMSSAVPAAGLQKAAKLMGVTLGSLCASALSLVLMEYTTDRCVTIGCTVSGRPPSIAAVEDIIGPFINTIPLAFQEPDSTTSLVRWMKAQQSRFADALEHSHLPLPEIAKGTGIRDLFRVLYVFENFPEPDEDETAAGRPIVDSIAGEGTERTNYPAVFTLQTTQDGGAESVAVCFSFYSDILPEATAARLLGHYLKLLQRLPNLLSKRGATPWGLASPLSIGVGPSRAVAKLRQAEAFRATPKSDFTTATLWSLVKAAVAANPDAIAVTDGSDSITYAELDRRSALLAAALQRRGAGAGGVVGVLLGRSVDAIVSLVSVLRCGAAYLPLDPGQPVSRLAYMVEDSGVGVVLVNGASSGRAAESLAAMEGEGAAARVRVLDVTALGGAVGEGASAGGASAAGGGAAVGEDAGAATPSSLAYIIYTSGSTGKPKGVGVEHRSAVNYMRASATVYEPRSSDRWLQFASLSFDASVEEVFVPLCNGATVVLRSSEMTLSASDFMSACESRGVTVMSCATAFWHQLVDSVTRGETRVPGSVRLVVIGGEACNPSRLVAWERACPGVPVVNAYGPTEATVSTHLWRSDGSLSEGCASVPIGRGLPGVRSYVLDRERRTPVPVGVVGELYVGGLCLARGYLGRDDLTADRFVPDPFADDVSRSVDGRMYATGDLVRMGEDGTLTYVGRADDQVKIRGFRIELGEIEEVARRHDSVQDCVLAA</sequence>
<dbReference type="SUPFAM" id="SSF54928">
    <property type="entry name" value="RNA-binding domain, RBD"/>
    <property type="match status" value="1"/>
</dbReference>
<proteinExistence type="inferred from homology"/>
<evidence type="ECO:0000256" key="3">
    <source>
        <dbReference type="ARBA" id="ARBA00022598"/>
    </source>
</evidence>
<dbReference type="InterPro" id="IPR020845">
    <property type="entry name" value="AMP-binding_CS"/>
</dbReference>
<dbReference type="InterPro" id="IPR000873">
    <property type="entry name" value="AMP-dep_synth/lig_dom"/>
</dbReference>
<dbReference type="SUPFAM" id="SSF50891">
    <property type="entry name" value="Cyclophilin-like"/>
    <property type="match status" value="1"/>
</dbReference>
<dbReference type="Gene3D" id="3.30.300.30">
    <property type="match status" value="5"/>
</dbReference>
<dbReference type="Pfam" id="PF00076">
    <property type="entry name" value="RRM_1"/>
    <property type="match status" value="1"/>
</dbReference>
<dbReference type="Proteomes" id="UP000322899">
    <property type="component" value="Unassembled WGS sequence"/>
</dbReference>
<keyword evidence="3" id="KW-0436">Ligase</keyword>
<dbReference type="SUPFAM" id="SSF47336">
    <property type="entry name" value="ACP-like"/>
    <property type="match status" value="4"/>
</dbReference>
<dbReference type="InterPro" id="IPR045851">
    <property type="entry name" value="AMP-bd_C_sf"/>
</dbReference>
<dbReference type="GO" id="GO:0005737">
    <property type="term" value="C:cytoplasm"/>
    <property type="evidence" value="ECO:0007669"/>
    <property type="project" value="TreeGrafter"/>
</dbReference>
<dbReference type="SUPFAM" id="SSF52777">
    <property type="entry name" value="CoA-dependent acyltransferases"/>
    <property type="match status" value="13"/>
</dbReference>
<dbReference type="CDD" id="cd12235">
    <property type="entry name" value="RRM_PPIL4"/>
    <property type="match status" value="1"/>
</dbReference>
<dbReference type="InterPro" id="IPR001242">
    <property type="entry name" value="Condensation_dom"/>
</dbReference>
<dbReference type="PROSITE" id="PS00455">
    <property type="entry name" value="AMP_BINDING"/>
    <property type="match status" value="5"/>
</dbReference>
<dbReference type="FunFam" id="1.10.1200.10:FF:000005">
    <property type="entry name" value="Nonribosomal peptide synthetase 1"/>
    <property type="match status" value="4"/>
</dbReference>
<dbReference type="SUPFAM" id="SSF56801">
    <property type="entry name" value="Acetyl-CoA synthetase-like"/>
    <property type="match status" value="5"/>
</dbReference>
<evidence type="ECO:0000259" key="8">
    <source>
        <dbReference type="PROSITE" id="PS50072"/>
    </source>
</evidence>
<keyword evidence="1" id="KW-0596">Phosphopantetheine</keyword>
<evidence type="ECO:0000313" key="12">
    <source>
        <dbReference type="Proteomes" id="UP000322899"/>
    </source>
</evidence>
<dbReference type="SMART" id="SM00823">
    <property type="entry name" value="PKS_PP"/>
    <property type="match status" value="4"/>
</dbReference>
<dbReference type="InterPro" id="IPR029000">
    <property type="entry name" value="Cyclophilin-like_dom_sf"/>
</dbReference>
<dbReference type="Pfam" id="PF00501">
    <property type="entry name" value="AMP-binding"/>
    <property type="match status" value="5"/>
</dbReference>
<dbReference type="Gene3D" id="3.40.50.12780">
    <property type="entry name" value="N-terminal domain of ligase-like"/>
    <property type="match status" value="1"/>
</dbReference>
<dbReference type="PROSITE" id="PS50102">
    <property type="entry name" value="RRM"/>
    <property type="match status" value="1"/>
</dbReference>
<dbReference type="PROSITE" id="PS50072">
    <property type="entry name" value="CSA_PPIASE_2"/>
    <property type="match status" value="1"/>
</dbReference>
<dbReference type="SMART" id="SM00360">
    <property type="entry name" value="RRM"/>
    <property type="match status" value="1"/>
</dbReference>
<evidence type="ECO:0000256" key="2">
    <source>
        <dbReference type="ARBA" id="ARBA00022553"/>
    </source>
</evidence>
<dbReference type="InterPro" id="IPR036736">
    <property type="entry name" value="ACP-like_sf"/>
</dbReference>
<feature type="domain" description="Carrier" evidence="9">
    <location>
        <begin position="1879"/>
        <end position="1953"/>
    </location>
</feature>
<evidence type="ECO:0000256" key="1">
    <source>
        <dbReference type="ARBA" id="ARBA00022450"/>
    </source>
</evidence>
<dbReference type="OrthoDB" id="2083at2759"/>
<keyword evidence="2" id="KW-0597">Phosphoprotein</keyword>
<dbReference type="InterPro" id="IPR025110">
    <property type="entry name" value="AMP-bd_C"/>
</dbReference>
<dbReference type="GO" id="GO:0031177">
    <property type="term" value="F:phosphopantetheine binding"/>
    <property type="evidence" value="ECO:0007669"/>
    <property type="project" value="InterPro"/>
</dbReference>
<dbReference type="PANTHER" id="PTHR45527">
    <property type="entry name" value="NONRIBOSOMAL PEPTIDE SYNTHETASE"/>
    <property type="match status" value="1"/>
</dbReference>
<dbReference type="NCBIfam" id="NF003417">
    <property type="entry name" value="PRK04813.1"/>
    <property type="match status" value="10"/>
</dbReference>
<dbReference type="CDD" id="cd05930">
    <property type="entry name" value="A_NRPS"/>
    <property type="match status" value="5"/>
</dbReference>
<dbReference type="Gene3D" id="3.30.559.30">
    <property type="entry name" value="Nonribosomal peptide synthetase, condensation domain"/>
    <property type="match status" value="7"/>
</dbReference>
<dbReference type="InterPro" id="IPR009081">
    <property type="entry name" value="PP-bd_ACP"/>
</dbReference>
<dbReference type="EMBL" id="VLTO01000025">
    <property type="protein sequence ID" value="KAA0174116.1"/>
    <property type="molecule type" value="Genomic_DNA"/>
</dbReference>
<dbReference type="InterPro" id="IPR010071">
    <property type="entry name" value="AA_adenyl_dom"/>
</dbReference>
<feature type="domain" description="Carrier" evidence="9">
    <location>
        <begin position="3496"/>
        <end position="3570"/>
    </location>
</feature>
<dbReference type="PROSITE" id="PS50075">
    <property type="entry name" value="CARRIER"/>
    <property type="match status" value="4"/>
</dbReference>
<dbReference type="Gene3D" id="3.30.559.10">
    <property type="entry name" value="Chloramphenicol acetyltransferase-like domain"/>
    <property type="match status" value="5"/>
</dbReference>
<dbReference type="FunFam" id="3.30.300.30:FF:000015">
    <property type="entry name" value="Nonribosomal peptide synthase SidD"/>
    <property type="match status" value="1"/>
</dbReference>
<comment type="similarity">
    <text evidence="5">Belongs to the NRP synthetase family.</text>
</comment>